<evidence type="ECO:0000256" key="4">
    <source>
        <dbReference type="ARBA" id="ARBA00012096"/>
    </source>
</evidence>
<organism evidence="10 11">
    <name type="scientific">Bacillus salipaludis</name>
    <dbReference type="NCBI Taxonomy" id="2547811"/>
    <lineage>
        <taxon>Bacteria</taxon>
        <taxon>Bacillati</taxon>
        <taxon>Bacillota</taxon>
        <taxon>Bacilli</taxon>
        <taxon>Bacillales</taxon>
        <taxon>Bacillaceae</taxon>
        <taxon>Bacillus</taxon>
    </lineage>
</organism>
<dbReference type="Gene3D" id="3.40.50.1100">
    <property type="match status" value="2"/>
</dbReference>
<evidence type="ECO:0000256" key="3">
    <source>
        <dbReference type="ARBA" id="ARBA00010869"/>
    </source>
</evidence>
<dbReference type="PANTHER" id="PTHR48078">
    <property type="entry name" value="THREONINE DEHYDRATASE, MITOCHONDRIAL-RELATED"/>
    <property type="match status" value="1"/>
</dbReference>
<dbReference type="GO" id="GO:0006565">
    <property type="term" value="P:L-serine catabolic process"/>
    <property type="evidence" value="ECO:0007669"/>
    <property type="project" value="TreeGrafter"/>
</dbReference>
<dbReference type="AlphaFoldDB" id="A0AA90R2T6"/>
<dbReference type="EC" id="4.3.1.19" evidence="4"/>
<dbReference type="CDD" id="cd01562">
    <property type="entry name" value="Thr-dehyd"/>
    <property type="match status" value="1"/>
</dbReference>
<accession>A0AA90R2T6</accession>
<evidence type="ECO:0000256" key="2">
    <source>
        <dbReference type="ARBA" id="ARBA00001933"/>
    </source>
</evidence>
<name>A0AA90R2T6_9BACI</name>
<proteinExistence type="inferred from homology"/>
<dbReference type="PANTHER" id="PTHR48078:SF6">
    <property type="entry name" value="L-THREONINE DEHYDRATASE CATABOLIC TDCB"/>
    <property type="match status" value="1"/>
</dbReference>
<dbReference type="InterPro" id="IPR036052">
    <property type="entry name" value="TrpB-like_PALP_sf"/>
</dbReference>
<dbReference type="GO" id="GO:0004794">
    <property type="term" value="F:threonine deaminase activity"/>
    <property type="evidence" value="ECO:0007669"/>
    <property type="project" value="UniProtKB-EC"/>
</dbReference>
<dbReference type="GO" id="GO:0006567">
    <property type="term" value="P:L-threonine catabolic process"/>
    <property type="evidence" value="ECO:0007669"/>
    <property type="project" value="TreeGrafter"/>
</dbReference>
<dbReference type="GO" id="GO:0030170">
    <property type="term" value="F:pyridoxal phosphate binding"/>
    <property type="evidence" value="ECO:0007669"/>
    <property type="project" value="InterPro"/>
</dbReference>
<dbReference type="GO" id="GO:0009097">
    <property type="term" value="P:isoleucine biosynthetic process"/>
    <property type="evidence" value="ECO:0007669"/>
    <property type="project" value="TreeGrafter"/>
</dbReference>
<comment type="cofactor">
    <cofactor evidence="2">
        <name>pyridoxal 5'-phosphate</name>
        <dbReference type="ChEBI" id="CHEBI:597326"/>
    </cofactor>
</comment>
<protein>
    <recommendedName>
        <fullName evidence="4">threonine ammonia-lyase</fullName>
        <ecNumber evidence="4">4.3.1.19</ecNumber>
    </recommendedName>
    <alternativeName>
        <fullName evidence="8">Threonine deaminase</fullName>
    </alternativeName>
</protein>
<evidence type="ECO:0000256" key="7">
    <source>
        <dbReference type="ARBA" id="ARBA00025527"/>
    </source>
</evidence>
<sequence length="319" mass="34845">MNSDLITLQHIIQAHGRIKPYIRHTPLEYNGELSRLYDSDIYLKLEDLQVTGSFKARGAFNKLLTLEKNQCELGVIAPSAGNHGIGLAYAAHKLNVPAFVYLPFDVDESKVKALESYGAVITYFDSIEEARVSALRAAEETGYTFLSAYNNRSMIEAGGTIGLEILEDLTDVDTVITCLGGGGLTAGLCIALKSINPNIKVWGVQTKNSPTFAVWHQNGEVCPVDLQPSIAEGLSGPIEPETLTFPIIHEHIDRILTVTDEDIIEAMKSMLKHQYIVEPSGAAGIAALRQLGVEIKGRKIAVVVTGRNISWSRFLNLVK</sequence>
<keyword evidence="11" id="KW-1185">Reference proteome</keyword>
<evidence type="ECO:0000256" key="8">
    <source>
        <dbReference type="ARBA" id="ARBA00031427"/>
    </source>
</evidence>
<evidence type="ECO:0000259" key="9">
    <source>
        <dbReference type="Pfam" id="PF00291"/>
    </source>
</evidence>
<dbReference type="RefSeq" id="WP_308912920.1">
    <property type="nucleotide sequence ID" value="NZ_JAVGVR010000001.1"/>
</dbReference>
<reference evidence="10" key="1">
    <citation type="submission" date="2023-08" db="EMBL/GenBank/DDBJ databases">
        <title>Nitrogen cycling bacteria in agricultural field soils.</title>
        <authorList>
            <person name="Jang J."/>
        </authorList>
    </citation>
    <scope>NUCLEOTIDE SEQUENCE</scope>
    <source>
        <strain evidence="10">PS3-36</strain>
    </source>
</reference>
<dbReference type="PROSITE" id="PS00165">
    <property type="entry name" value="DEHYDRATASE_SER_THR"/>
    <property type="match status" value="1"/>
</dbReference>
<gene>
    <name evidence="10" type="ORF">RCG21_05055</name>
</gene>
<keyword evidence="6" id="KW-0456">Lyase</keyword>
<evidence type="ECO:0000313" key="10">
    <source>
        <dbReference type="EMBL" id="MDQ6595766.1"/>
    </source>
</evidence>
<evidence type="ECO:0000256" key="1">
    <source>
        <dbReference type="ARBA" id="ARBA00001274"/>
    </source>
</evidence>
<dbReference type="InterPro" id="IPR000634">
    <property type="entry name" value="Ser/Thr_deHydtase_PyrdxlP-BS"/>
</dbReference>
<comment type="similarity">
    <text evidence="3">Belongs to the serine/threonine dehydratase family.</text>
</comment>
<dbReference type="SUPFAM" id="SSF53686">
    <property type="entry name" value="Tryptophan synthase beta subunit-like PLP-dependent enzymes"/>
    <property type="match status" value="1"/>
</dbReference>
<dbReference type="Pfam" id="PF00291">
    <property type="entry name" value="PALP"/>
    <property type="match status" value="1"/>
</dbReference>
<evidence type="ECO:0000256" key="6">
    <source>
        <dbReference type="ARBA" id="ARBA00023239"/>
    </source>
</evidence>
<dbReference type="FunFam" id="3.40.50.1100:FF:000005">
    <property type="entry name" value="Threonine dehydratase catabolic"/>
    <property type="match status" value="1"/>
</dbReference>
<comment type="caution">
    <text evidence="10">The sequence shown here is derived from an EMBL/GenBank/DDBJ whole genome shotgun (WGS) entry which is preliminary data.</text>
</comment>
<dbReference type="InterPro" id="IPR050147">
    <property type="entry name" value="Ser/Thr_Dehydratase"/>
</dbReference>
<dbReference type="GO" id="GO:0003941">
    <property type="term" value="F:L-serine ammonia-lyase activity"/>
    <property type="evidence" value="ECO:0007669"/>
    <property type="project" value="TreeGrafter"/>
</dbReference>
<feature type="domain" description="Tryptophan synthase beta chain-like PALP" evidence="9">
    <location>
        <begin position="19"/>
        <end position="306"/>
    </location>
</feature>
<evidence type="ECO:0000313" key="11">
    <source>
        <dbReference type="Proteomes" id="UP001178888"/>
    </source>
</evidence>
<comment type="catalytic activity">
    <reaction evidence="1">
        <text>L-threonine = 2-oxobutanoate + NH4(+)</text>
        <dbReference type="Rhea" id="RHEA:22108"/>
        <dbReference type="ChEBI" id="CHEBI:16763"/>
        <dbReference type="ChEBI" id="CHEBI:28938"/>
        <dbReference type="ChEBI" id="CHEBI:57926"/>
        <dbReference type="EC" id="4.3.1.19"/>
    </reaction>
</comment>
<keyword evidence="5" id="KW-0663">Pyridoxal phosphate</keyword>
<comment type="function">
    <text evidence="7">Catalyzes the anaerobic formation of alpha-ketobutyrate and ammonia from threonine in a two-step reaction. The first step involved a dehydration of threonine and a production of enamine intermediates (aminocrotonate), which tautomerizes to its imine form (iminobutyrate). Both intermediates are unstable and short-lived. The second step is the nonenzymatic hydrolysis of the enamine/imine intermediates to form 2-ketobutyrate and free ammonia. In the low water environment of the cell, the second step is accelerated by RidA.</text>
</comment>
<evidence type="ECO:0000256" key="5">
    <source>
        <dbReference type="ARBA" id="ARBA00022898"/>
    </source>
</evidence>
<dbReference type="InterPro" id="IPR001926">
    <property type="entry name" value="TrpB-like_PALP"/>
</dbReference>
<dbReference type="Proteomes" id="UP001178888">
    <property type="component" value="Unassembled WGS sequence"/>
</dbReference>
<dbReference type="EMBL" id="JAVGVR010000001">
    <property type="protein sequence ID" value="MDQ6595766.1"/>
    <property type="molecule type" value="Genomic_DNA"/>
</dbReference>